<evidence type="ECO:0000256" key="4">
    <source>
        <dbReference type="ARBA" id="ARBA00022832"/>
    </source>
</evidence>
<dbReference type="EC" id="6.2.1.3" evidence="6"/>
<keyword evidence="4" id="KW-0443">Lipid metabolism</keyword>
<evidence type="ECO:0000259" key="10">
    <source>
        <dbReference type="Pfam" id="PF00501"/>
    </source>
</evidence>
<dbReference type="PANTHER" id="PTHR43107:SF15">
    <property type="entry name" value="FATTY ACID TRANSPORT PROTEIN 3, ISOFORM A"/>
    <property type="match status" value="1"/>
</dbReference>
<dbReference type="InterPro" id="IPR042099">
    <property type="entry name" value="ANL_N_sf"/>
</dbReference>
<dbReference type="Pfam" id="PF00501">
    <property type="entry name" value="AMP-binding"/>
    <property type="match status" value="1"/>
</dbReference>
<comment type="similarity">
    <text evidence="1">Belongs to the ATP-dependent AMP-binding enzyme family.</text>
</comment>
<evidence type="ECO:0000256" key="6">
    <source>
        <dbReference type="ARBA" id="ARBA00026121"/>
    </source>
</evidence>
<feature type="domain" description="AMP-binding enzyme C-terminal" evidence="11">
    <location>
        <begin position="384"/>
        <end position="459"/>
    </location>
</feature>
<dbReference type="Proteomes" id="UP000792457">
    <property type="component" value="Unassembled WGS sequence"/>
</dbReference>
<dbReference type="GO" id="GO:0044539">
    <property type="term" value="P:long-chain fatty acid import into cell"/>
    <property type="evidence" value="ECO:0007669"/>
    <property type="project" value="TreeGrafter"/>
</dbReference>
<keyword evidence="3" id="KW-0547">Nucleotide-binding</keyword>
<reference evidence="12" key="2">
    <citation type="submission" date="2017-10" db="EMBL/GenBank/DDBJ databases">
        <title>Ladona fulva Genome sequencing and assembly.</title>
        <authorList>
            <person name="Murali S."/>
            <person name="Richards S."/>
            <person name="Bandaranaike D."/>
            <person name="Bellair M."/>
            <person name="Blankenburg K."/>
            <person name="Chao H."/>
            <person name="Dinh H."/>
            <person name="Doddapaneni H."/>
            <person name="Dugan-Rocha S."/>
            <person name="Elkadiri S."/>
            <person name="Gnanaolivu R."/>
            <person name="Hernandez B."/>
            <person name="Skinner E."/>
            <person name="Javaid M."/>
            <person name="Lee S."/>
            <person name="Li M."/>
            <person name="Ming W."/>
            <person name="Munidasa M."/>
            <person name="Muniz J."/>
            <person name="Nguyen L."/>
            <person name="Hughes D."/>
            <person name="Osuji N."/>
            <person name="Pu L.-L."/>
            <person name="Puazo M."/>
            <person name="Qu C."/>
            <person name="Quiroz J."/>
            <person name="Raj R."/>
            <person name="Weissenberger G."/>
            <person name="Xin Y."/>
            <person name="Zou X."/>
            <person name="Han Y."/>
            <person name="Worley K."/>
            <person name="Muzny D."/>
            <person name="Gibbs R."/>
        </authorList>
    </citation>
    <scope>NUCLEOTIDE SEQUENCE</scope>
    <source>
        <strain evidence="12">Sampled in the wild</strain>
    </source>
</reference>
<dbReference type="FunFam" id="3.30.300.30:FF:000002">
    <property type="entry name" value="Long-chain fatty acid transport protein 1"/>
    <property type="match status" value="1"/>
</dbReference>
<proteinExistence type="inferred from homology"/>
<dbReference type="GO" id="GO:0005886">
    <property type="term" value="C:plasma membrane"/>
    <property type="evidence" value="ECO:0007669"/>
    <property type="project" value="TreeGrafter"/>
</dbReference>
<dbReference type="GO" id="GO:0005524">
    <property type="term" value="F:ATP binding"/>
    <property type="evidence" value="ECO:0007669"/>
    <property type="project" value="UniProtKB-KW"/>
</dbReference>
<keyword evidence="13" id="KW-1185">Reference proteome</keyword>
<evidence type="ECO:0000256" key="7">
    <source>
        <dbReference type="ARBA" id="ARBA00036527"/>
    </source>
</evidence>
<accession>A0A8K0JVY2</accession>
<organism evidence="12 13">
    <name type="scientific">Ladona fulva</name>
    <name type="common">Scarce chaser dragonfly</name>
    <name type="synonym">Libellula fulva</name>
    <dbReference type="NCBI Taxonomy" id="123851"/>
    <lineage>
        <taxon>Eukaryota</taxon>
        <taxon>Metazoa</taxon>
        <taxon>Ecdysozoa</taxon>
        <taxon>Arthropoda</taxon>
        <taxon>Hexapoda</taxon>
        <taxon>Insecta</taxon>
        <taxon>Pterygota</taxon>
        <taxon>Palaeoptera</taxon>
        <taxon>Odonata</taxon>
        <taxon>Epiprocta</taxon>
        <taxon>Anisoptera</taxon>
        <taxon>Libelluloidea</taxon>
        <taxon>Libellulidae</taxon>
        <taxon>Ladona</taxon>
    </lineage>
</organism>
<dbReference type="SUPFAM" id="SSF56801">
    <property type="entry name" value="Acetyl-CoA synthetase-like"/>
    <property type="match status" value="1"/>
</dbReference>
<protein>
    <recommendedName>
        <fullName evidence="6">long-chain-fatty-acid--CoA ligase</fullName>
        <ecNumber evidence="6">6.2.1.3</ecNumber>
    </recommendedName>
    <alternativeName>
        <fullName evidence="8">Long-chain-fatty-acid--CoA ligase</fullName>
    </alternativeName>
</protein>
<comment type="catalytic activity">
    <reaction evidence="9">
        <text>tetracosanoate + ATP + CoA = tetracosanoyl-CoA + AMP + diphosphate</text>
        <dbReference type="Rhea" id="RHEA:33639"/>
        <dbReference type="ChEBI" id="CHEBI:30616"/>
        <dbReference type="ChEBI" id="CHEBI:31014"/>
        <dbReference type="ChEBI" id="CHEBI:33019"/>
        <dbReference type="ChEBI" id="CHEBI:57287"/>
        <dbReference type="ChEBI" id="CHEBI:65052"/>
        <dbReference type="ChEBI" id="CHEBI:456215"/>
    </reaction>
    <physiologicalReaction direction="left-to-right" evidence="9">
        <dbReference type="Rhea" id="RHEA:33640"/>
    </physiologicalReaction>
</comment>
<dbReference type="PROSITE" id="PS00455">
    <property type="entry name" value="AMP_BINDING"/>
    <property type="match status" value="1"/>
</dbReference>
<name>A0A8K0JVY2_LADFU</name>
<evidence type="ECO:0000313" key="12">
    <source>
        <dbReference type="EMBL" id="KAG8223652.1"/>
    </source>
</evidence>
<evidence type="ECO:0000256" key="5">
    <source>
        <dbReference type="ARBA" id="ARBA00022840"/>
    </source>
</evidence>
<keyword evidence="4" id="KW-0276">Fatty acid metabolism</keyword>
<dbReference type="PANTHER" id="PTHR43107">
    <property type="entry name" value="LONG-CHAIN FATTY ACID TRANSPORT PROTEIN"/>
    <property type="match status" value="1"/>
</dbReference>
<keyword evidence="2" id="KW-0436">Ligase</keyword>
<feature type="domain" description="AMP-dependent synthetase/ligase" evidence="10">
    <location>
        <begin position="29"/>
        <end position="219"/>
    </location>
</feature>
<dbReference type="InterPro" id="IPR045851">
    <property type="entry name" value="AMP-bd_C_sf"/>
</dbReference>
<dbReference type="InterPro" id="IPR025110">
    <property type="entry name" value="AMP-bd_C"/>
</dbReference>
<comment type="caution">
    <text evidence="12">The sequence shown here is derived from an EMBL/GenBank/DDBJ whole genome shotgun (WGS) entry which is preliminary data.</text>
</comment>
<evidence type="ECO:0000256" key="8">
    <source>
        <dbReference type="ARBA" id="ARBA00041297"/>
    </source>
</evidence>
<evidence type="ECO:0000256" key="1">
    <source>
        <dbReference type="ARBA" id="ARBA00006432"/>
    </source>
</evidence>
<dbReference type="InterPro" id="IPR020845">
    <property type="entry name" value="AMP-binding_CS"/>
</dbReference>
<keyword evidence="5" id="KW-0067">ATP-binding</keyword>
<dbReference type="Gene3D" id="3.40.50.12780">
    <property type="entry name" value="N-terminal domain of ligase-like"/>
    <property type="match status" value="1"/>
</dbReference>
<evidence type="ECO:0000313" key="13">
    <source>
        <dbReference type="Proteomes" id="UP000792457"/>
    </source>
</evidence>
<evidence type="ECO:0000256" key="3">
    <source>
        <dbReference type="ARBA" id="ARBA00022741"/>
    </source>
</evidence>
<dbReference type="GO" id="GO:0005324">
    <property type="term" value="F:long-chain fatty acid transmembrane transporter activity"/>
    <property type="evidence" value="ECO:0007669"/>
    <property type="project" value="TreeGrafter"/>
</dbReference>
<evidence type="ECO:0000259" key="11">
    <source>
        <dbReference type="Pfam" id="PF13193"/>
    </source>
</evidence>
<reference evidence="12" key="1">
    <citation type="submission" date="2013-04" db="EMBL/GenBank/DDBJ databases">
        <authorList>
            <person name="Qu J."/>
            <person name="Murali S.C."/>
            <person name="Bandaranaike D."/>
            <person name="Bellair M."/>
            <person name="Blankenburg K."/>
            <person name="Chao H."/>
            <person name="Dinh H."/>
            <person name="Doddapaneni H."/>
            <person name="Downs B."/>
            <person name="Dugan-Rocha S."/>
            <person name="Elkadiri S."/>
            <person name="Gnanaolivu R.D."/>
            <person name="Hernandez B."/>
            <person name="Javaid M."/>
            <person name="Jayaseelan J.C."/>
            <person name="Lee S."/>
            <person name="Li M."/>
            <person name="Ming W."/>
            <person name="Munidasa M."/>
            <person name="Muniz J."/>
            <person name="Nguyen L."/>
            <person name="Ongeri F."/>
            <person name="Osuji N."/>
            <person name="Pu L.-L."/>
            <person name="Puazo M."/>
            <person name="Qu C."/>
            <person name="Quiroz J."/>
            <person name="Raj R."/>
            <person name="Weissenberger G."/>
            <person name="Xin Y."/>
            <person name="Zou X."/>
            <person name="Han Y."/>
            <person name="Richards S."/>
            <person name="Worley K."/>
            <person name="Muzny D."/>
            <person name="Gibbs R."/>
        </authorList>
    </citation>
    <scope>NUCLEOTIDE SEQUENCE</scope>
    <source>
        <strain evidence="12">Sampled in the wild</strain>
    </source>
</reference>
<dbReference type="GO" id="GO:0005789">
    <property type="term" value="C:endoplasmic reticulum membrane"/>
    <property type="evidence" value="ECO:0007669"/>
    <property type="project" value="TreeGrafter"/>
</dbReference>
<evidence type="ECO:0000256" key="2">
    <source>
        <dbReference type="ARBA" id="ARBA00022598"/>
    </source>
</evidence>
<dbReference type="InterPro" id="IPR000873">
    <property type="entry name" value="AMP-dep_synth/lig_dom"/>
</dbReference>
<dbReference type="Gene3D" id="3.30.300.30">
    <property type="match status" value="1"/>
</dbReference>
<dbReference type="GO" id="GO:0004467">
    <property type="term" value="F:long-chain fatty acid-CoA ligase activity"/>
    <property type="evidence" value="ECO:0007669"/>
    <property type="project" value="UniProtKB-EC"/>
</dbReference>
<dbReference type="EMBL" id="KZ308169">
    <property type="protein sequence ID" value="KAG8223652.1"/>
    <property type="molecule type" value="Genomic_DNA"/>
</dbReference>
<dbReference type="OrthoDB" id="288590at2759"/>
<sequence>MFRFVYRYIKVLIHGHKWKGKDASVVSLFDETVKKDPSAPCFYFEDKKWTYQEVELLSKQVACVFAERGYKKGDVVAVLMGNCPQMVCVWLGLSRLGVISALVNPGLRNHPLAHSIAAAKGVRAIVFHSSLSFAMGQITDAVKDLELLSFSAGDAIKPGSDTSVKSDCEVLSNVTSLDDAIEKVSLDVPINYKPSYSDPLLYIYTSGTTGLPKAAVVPNSRPNSSSFTNLLKVSQYIGEMCRYLLATPPGPKDTAHCVQKMIGNGLRPAIWNKFVERFKVPQMREIYASTEGNANTVNLDNTVGAVGFLPRFFPSSIYPVDLVRVDPETLEPIRNEKGFCIRCAPGLITSFRDILVMDDLGYLYFKDRKGDTFRWKGENVSTTEVESVISKIAGLVDVIVYGVEVPGTEGRAGMAAIVKQQSSLDVVGLAKKLVDHLPAYARPLFLRVVPHIDLTGTFKLKKNDLQQEGFDPTVVKDELFFCNKVGEGYKPLTPQLYQEIITGAMRL</sequence>
<gene>
    <name evidence="12" type="ORF">J437_LFUL001759</name>
</gene>
<dbReference type="Pfam" id="PF13193">
    <property type="entry name" value="AMP-binding_C"/>
    <property type="match status" value="1"/>
</dbReference>
<evidence type="ECO:0000256" key="9">
    <source>
        <dbReference type="ARBA" id="ARBA00048666"/>
    </source>
</evidence>
<dbReference type="AlphaFoldDB" id="A0A8K0JVY2"/>
<comment type="catalytic activity">
    <reaction evidence="7">
        <text>a very long-chain fatty acid + ATP + CoA = a very long-chain fatty acyl-CoA + AMP + diphosphate</text>
        <dbReference type="Rhea" id="RHEA:54536"/>
        <dbReference type="ChEBI" id="CHEBI:30616"/>
        <dbReference type="ChEBI" id="CHEBI:33019"/>
        <dbReference type="ChEBI" id="CHEBI:57287"/>
        <dbReference type="ChEBI" id="CHEBI:58950"/>
        <dbReference type="ChEBI" id="CHEBI:138261"/>
        <dbReference type="ChEBI" id="CHEBI:456215"/>
    </reaction>
    <physiologicalReaction direction="left-to-right" evidence="7">
        <dbReference type="Rhea" id="RHEA:54537"/>
    </physiologicalReaction>
</comment>